<organism evidence="7 8">
    <name type="scientific">Candidatus Scatomorpha intestinigallinarum</name>
    <dbReference type="NCBI Taxonomy" id="2840923"/>
    <lineage>
        <taxon>Bacteria</taxon>
        <taxon>Bacillati</taxon>
        <taxon>Bacillota</taxon>
        <taxon>Clostridia</taxon>
        <taxon>Eubacteriales</taxon>
        <taxon>Candidatus Scatomorpha</taxon>
    </lineage>
</organism>
<dbReference type="InterPro" id="IPR027417">
    <property type="entry name" value="P-loop_NTPase"/>
</dbReference>
<dbReference type="CDD" id="cd03257">
    <property type="entry name" value="ABC_NikE_OppD_transporters"/>
    <property type="match status" value="1"/>
</dbReference>
<evidence type="ECO:0000256" key="1">
    <source>
        <dbReference type="ARBA" id="ARBA00005417"/>
    </source>
</evidence>
<protein>
    <submittedName>
        <fullName evidence="7">ABC transporter ATP-binding protein</fullName>
    </submittedName>
</protein>
<evidence type="ECO:0000259" key="6">
    <source>
        <dbReference type="PROSITE" id="PS50893"/>
    </source>
</evidence>
<evidence type="ECO:0000313" key="8">
    <source>
        <dbReference type="Proteomes" id="UP000824238"/>
    </source>
</evidence>
<dbReference type="InterPro" id="IPR017871">
    <property type="entry name" value="ABC_transporter-like_CS"/>
</dbReference>
<dbReference type="PANTHER" id="PTHR43776">
    <property type="entry name" value="TRANSPORT ATP-BINDING PROTEIN"/>
    <property type="match status" value="1"/>
</dbReference>
<evidence type="ECO:0000256" key="5">
    <source>
        <dbReference type="SAM" id="MobiDB-lite"/>
    </source>
</evidence>
<dbReference type="GO" id="GO:0005524">
    <property type="term" value="F:ATP binding"/>
    <property type="evidence" value="ECO:0007669"/>
    <property type="project" value="UniProtKB-KW"/>
</dbReference>
<dbReference type="SMART" id="SM00382">
    <property type="entry name" value="AAA"/>
    <property type="match status" value="1"/>
</dbReference>
<proteinExistence type="inferred from homology"/>
<dbReference type="PROSITE" id="PS50893">
    <property type="entry name" value="ABC_TRANSPORTER_2"/>
    <property type="match status" value="1"/>
</dbReference>
<dbReference type="FunFam" id="3.40.50.300:FF:000016">
    <property type="entry name" value="Oligopeptide ABC transporter ATP-binding component"/>
    <property type="match status" value="1"/>
</dbReference>
<name>A0A9D1J005_9FIRM</name>
<dbReference type="Pfam" id="PF08352">
    <property type="entry name" value="oligo_HPY"/>
    <property type="match status" value="1"/>
</dbReference>
<feature type="region of interest" description="Disordered" evidence="5">
    <location>
        <begin position="340"/>
        <end position="363"/>
    </location>
</feature>
<dbReference type="SUPFAM" id="SSF52540">
    <property type="entry name" value="P-loop containing nucleoside triphosphate hydrolases"/>
    <property type="match status" value="1"/>
</dbReference>
<keyword evidence="4 7" id="KW-0067">ATP-binding</keyword>
<dbReference type="InterPro" id="IPR050319">
    <property type="entry name" value="ABC_transp_ATP-bind"/>
</dbReference>
<dbReference type="Pfam" id="PF00005">
    <property type="entry name" value="ABC_tran"/>
    <property type="match status" value="1"/>
</dbReference>
<comment type="similarity">
    <text evidence="1">Belongs to the ABC transporter superfamily.</text>
</comment>
<dbReference type="InterPro" id="IPR003593">
    <property type="entry name" value="AAA+_ATPase"/>
</dbReference>
<dbReference type="PROSITE" id="PS00211">
    <property type="entry name" value="ABC_TRANSPORTER_1"/>
    <property type="match status" value="1"/>
</dbReference>
<sequence length="363" mass="41222">MEEIRNNAPETESKYLIEVKNLVKWFPIKSSFFKRTIGNVRAVDGISFHIKRGQTMGLVGESGCGKSTAGRTILRLIEKTSGEVLFDGQDIFKMSREELRRLRPRIQIIFQDPYSSLSPRIPVGEIIGEAVREHNIVPKEEFDDYISRIMRACGLQEYHKDRYPHEFSGGQRQRICIARALALNPDFIVCDEPVSALDVSIQAQIINLLKQLQKDFGFTYLFISHDLSVVEHISDTVGVMYLGSMVEYADTDKIFAHPLHPYTEALFSAIPIPDPDVKMKRIILKGSLPSPANPPKGCKFHTRCHKCMEVCKYAVPEWAEVEPEHWCACHLYDDAERKARAEQAMAEAKSGKPAEKNEQKEAV</sequence>
<dbReference type="InterPro" id="IPR003439">
    <property type="entry name" value="ABC_transporter-like_ATP-bd"/>
</dbReference>
<dbReference type="AlphaFoldDB" id="A0A9D1J005"/>
<keyword evidence="2" id="KW-0813">Transport</keyword>
<dbReference type="EMBL" id="DVHH01000245">
    <property type="protein sequence ID" value="HIR55942.1"/>
    <property type="molecule type" value="Genomic_DNA"/>
</dbReference>
<keyword evidence="3" id="KW-0547">Nucleotide-binding</keyword>
<feature type="compositionally biased region" description="Basic and acidic residues" evidence="5">
    <location>
        <begin position="349"/>
        <end position="363"/>
    </location>
</feature>
<accession>A0A9D1J005</accession>
<dbReference type="InterPro" id="IPR013563">
    <property type="entry name" value="Oligopep_ABC_C"/>
</dbReference>
<dbReference type="Proteomes" id="UP000824238">
    <property type="component" value="Unassembled WGS sequence"/>
</dbReference>
<dbReference type="GO" id="GO:0016887">
    <property type="term" value="F:ATP hydrolysis activity"/>
    <property type="evidence" value="ECO:0007669"/>
    <property type="project" value="InterPro"/>
</dbReference>
<feature type="domain" description="ABC transporter" evidence="6">
    <location>
        <begin position="17"/>
        <end position="267"/>
    </location>
</feature>
<dbReference type="GO" id="GO:0055085">
    <property type="term" value="P:transmembrane transport"/>
    <property type="evidence" value="ECO:0007669"/>
    <property type="project" value="UniProtKB-ARBA"/>
</dbReference>
<dbReference type="GO" id="GO:0015833">
    <property type="term" value="P:peptide transport"/>
    <property type="evidence" value="ECO:0007669"/>
    <property type="project" value="InterPro"/>
</dbReference>
<comment type="caution">
    <text evidence="7">The sequence shown here is derived from an EMBL/GenBank/DDBJ whole genome shotgun (WGS) entry which is preliminary data.</text>
</comment>
<gene>
    <name evidence="7" type="ORF">IAD36_10160</name>
</gene>
<dbReference type="Gene3D" id="3.40.50.300">
    <property type="entry name" value="P-loop containing nucleotide triphosphate hydrolases"/>
    <property type="match status" value="1"/>
</dbReference>
<evidence type="ECO:0000313" key="7">
    <source>
        <dbReference type="EMBL" id="HIR55942.1"/>
    </source>
</evidence>
<dbReference type="PANTHER" id="PTHR43776:SF7">
    <property type="entry name" value="D,D-DIPEPTIDE TRANSPORT ATP-BINDING PROTEIN DDPF-RELATED"/>
    <property type="match status" value="1"/>
</dbReference>
<evidence type="ECO:0000256" key="3">
    <source>
        <dbReference type="ARBA" id="ARBA00022741"/>
    </source>
</evidence>
<reference evidence="7" key="1">
    <citation type="submission" date="2020-10" db="EMBL/GenBank/DDBJ databases">
        <authorList>
            <person name="Gilroy R."/>
        </authorList>
    </citation>
    <scope>NUCLEOTIDE SEQUENCE</scope>
    <source>
        <strain evidence="7">ChiGjej3B3-7149</strain>
    </source>
</reference>
<evidence type="ECO:0000256" key="4">
    <source>
        <dbReference type="ARBA" id="ARBA00022840"/>
    </source>
</evidence>
<reference evidence="7" key="2">
    <citation type="journal article" date="2021" name="PeerJ">
        <title>Extensive microbial diversity within the chicken gut microbiome revealed by metagenomics and culture.</title>
        <authorList>
            <person name="Gilroy R."/>
            <person name="Ravi A."/>
            <person name="Getino M."/>
            <person name="Pursley I."/>
            <person name="Horton D.L."/>
            <person name="Alikhan N.F."/>
            <person name="Baker D."/>
            <person name="Gharbi K."/>
            <person name="Hall N."/>
            <person name="Watson M."/>
            <person name="Adriaenssens E.M."/>
            <person name="Foster-Nyarko E."/>
            <person name="Jarju S."/>
            <person name="Secka A."/>
            <person name="Antonio M."/>
            <person name="Oren A."/>
            <person name="Chaudhuri R.R."/>
            <person name="La Ragione R."/>
            <person name="Hildebrand F."/>
            <person name="Pallen M.J."/>
        </authorList>
    </citation>
    <scope>NUCLEOTIDE SEQUENCE</scope>
    <source>
        <strain evidence="7">ChiGjej3B3-7149</strain>
    </source>
</reference>
<dbReference type="NCBIfam" id="TIGR01727">
    <property type="entry name" value="oligo_HPY"/>
    <property type="match status" value="1"/>
</dbReference>
<evidence type="ECO:0000256" key="2">
    <source>
        <dbReference type="ARBA" id="ARBA00022448"/>
    </source>
</evidence>